<keyword evidence="1" id="KW-0472">Membrane</keyword>
<dbReference type="AlphaFoldDB" id="A0A0A1W3S5"/>
<keyword evidence="1" id="KW-1133">Transmembrane helix</keyword>
<dbReference type="EMBL" id="BBPI01000013">
    <property type="protein sequence ID" value="GAL99821.1"/>
    <property type="molecule type" value="Genomic_DNA"/>
</dbReference>
<comment type="caution">
    <text evidence="2">The sequence shown here is derived from an EMBL/GenBank/DDBJ whole genome shotgun (WGS) entry which is preliminary data.</text>
</comment>
<gene>
    <name evidence="2" type="ORF">SP5_013_00140</name>
</gene>
<protein>
    <recommendedName>
        <fullName evidence="4">DUF2946 domain-containing protein</fullName>
    </recommendedName>
</protein>
<dbReference type="Proteomes" id="UP000032305">
    <property type="component" value="Unassembled WGS sequence"/>
</dbReference>
<dbReference type="RefSeq" id="WP_245613378.1">
    <property type="nucleotide sequence ID" value="NZ_BBPI01000013.1"/>
</dbReference>
<evidence type="ECO:0000313" key="2">
    <source>
        <dbReference type="EMBL" id="GAL99821.1"/>
    </source>
</evidence>
<evidence type="ECO:0008006" key="4">
    <source>
        <dbReference type="Google" id="ProtNLM"/>
    </source>
</evidence>
<proteinExistence type="predicted"/>
<organism evidence="2 3">
    <name type="scientific">Sphingomonas parapaucimobilis NBRC 15100</name>
    <dbReference type="NCBI Taxonomy" id="1219049"/>
    <lineage>
        <taxon>Bacteria</taxon>
        <taxon>Pseudomonadati</taxon>
        <taxon>Pseudomonadota</taxon>
        <taxon>Alphaproteobacteria</taxon>
        <taxon>Sphingomonadales</taxon>
        <taxon>Sphingomonadaceae</taxon>
        <taxon>Sphingomonas</taxon>
    </lineage>
</organism>
<dbReference type="eggNOG" id="ENOG5031C1K">
    <property type="taxonomic scope" value="Bacteria"/>
</dbReference>
<evidence type="ECO:0000256" key="1">
    <source>
        <dbReference type="SAM" id="Phobius"/>
    </source>
</evidence>
<evidence type="ECO:0000313" key="3">
    <source>
        <dbReference type="Proteomes" id="UP000032305"/>
    </source>
</evidence>
<keyword evidence="1" id="KW-0812">Transmembrane</keyword>
<keyword evidence="3" id="KW-1185">Reference proteome</keyword>
<sequence length="158" mass="16091">MGGPLDYPIPVTAIRSLFAQRHLAVLICAAALLLKLMIPAGYMIGQVDGRATIILCPGSAPAPDPVPVAHGGAMAMDHATMSHDRSGHGSGHSDPDHGRDIPCGFAGLSAPGLAATDPIQLALLVAFVMAIGSAMPVLPRSVAAPYLRPPLRGPPALS</sequence>
<name>A0A0A1W3S5_9SPHN</name>
<feature type="transmembrane region" description="Helical" evidence="1">
    <location>
        <begin position="23"/>
        <end position="44"/>
    </location>
</feature>
<feature type="transmembrane region" description="Helical" evidence="1">
    <location>
        <begin position="119"/>
        <end position="138"/>
    </location>
</feature>
<reference evidence="2 3" key="1">
    <citation type="submission" date="2014-11" db="EMBL/GenBank/DDBJ databases">
        <title>Whole genome shotgun sequence of Sphingomonas parapaucimobilis NBRC 15100.</title>
        <authorList>
            <person name="Katano-Makiyama Y."/>
            <person name="Hosoyama A."/>
            <person name="Hashimoto M."/>
            <person name="Hosoyama Y."/>
            <person name="Noguchi M."/>
            <person name="Numata M."/>
            <person name="Tsuchikane K."/>
            <person name="Hirakata S."/>
            <person name="Uohara A."/>
            <person name="Shimodaira J."/>
            <person name="Ohji S."/>
            <person name="Ichikawa N."/>
            <person name="Kimura A."/>
            <person name="Yamazoe A."/>
            <person name="Fujita N."/>
        </authorList>
    </citation>
    <scope>NUCLEOTIDE SEQUENCE [LARGE SCALE GENOMIC DNA]</scope>
    <source>
        <strain evidence="2 3">NBRC 15100</strain>
    </source>
</reference>
<accession>A0A0A1W3S5</accession>